<evidence type="ECO:0000313" key="2">
    <source>
        <dbReference type="Proteomes" id="UP000193244"/>
    </source>
</evidence>
<protein>
    <submittedName>
        <fullName evidence="1">Uncharacterized protein</fullName>
    </submittedName>
</protein>
<dbReference type="EMBL" id="FXAY01000002">
    <property type="protein sequence ID" value="SMG24932.1"/>
    <property type="molecule type" value="Genomic_DNA"/>
</dbReference>
<dbReference type="STRING" id="150121.SAMN06296010_1209"/>
<keyword evidence="2" id="KW-1185">Reference proteome</keyword>
<reference evidence="2" key="1">
    <citation type="submission" date="2017-04" db="EMBL/GenBank/DDBJ databases">
        <authorList>
            <person name="Varghese N."/>
            <person name="Submissions S."/>
        </authorList>
    </citation>
    <scope>NUCLEOTIDE SEQUENCE [LARGE SCALE GENOMIC DNA]</scope>
    <source>
        <strain evidence="2">VKM Ac-2510</strain>
    </source>
</reference>
<accession>A0A1X7JC31</accession>
<proteinExistence type="predicted"/>
<dbReference type="Proteomes" id="UP000193244">
    <property type="component" value="Unassembled WGS sequence"/>
</dbReference>
<evidence type="ECO:0000313" key="1">
    <source>
        <dbReference type="EMBL" id="SMG24932.1"/>
    </source>
</evidence>
<dbReference type="AlphaFoldDB" id="A0A1X7JC31"/>
<sequence length="98" mass="10455">MSSVYLYRRQAQRLRPTSAAHRGKTATANSKGTLLMNGVTCATLSGAVRFLQGGGAIADWQFWCVDSSFNRTVAHVRADIARTVAHVRADIAAGTSSS</sequence>
<name>A0A1X7JC31_9MICO</name>
<organism evidence="1 2">
    <name type="scientific">Agreia pratensis</name>
    <dbReference type="NCBI Taxonomy" id="150121"/>
    <lineage>
        <taxon>Bacteria</taxon>
        <taxon>Bacillati</taxon>
        <taxon>Actinomycetota</taxon>
        <taxon>Actinomycetes</taxon>
        <taxon>Micrococcales</taxon>
        <taxon>Microbacteriaceae</taxon>
        <taxon>Agreia</taxon>
    </lineage>
</organism>
<gene>
    <name evidence="1" type="ORF">SAMN06296010_1209</name>
</gene>